<reference evidence="2 3" key="2">
    <citation type="submission" date="2018-11" db="EMBL/GenBank/DDBJ databases">
        <title>Genomic Encyclopedia of Type Strains, Phase IV (KMG-IV): sequencing the most valuable type-strain genomes for metagenomic binning, comparative biology and taxonomic classification.</title>
        <authorList>
            <person name="Goeker M."/>
        </authorList>
    </citation>
    <scope>NUCLEOTIDE SEQUENCE [LARGE SCALE GENOMIC DNA]</scope>
    <source>
        <strain evidence="2 3">DSM 25797</strain>
    </source>
</reference>
<dbReference type="RefSeq" id="WP_123956919.1">
    <property type="nucleotide sequence ID" value="NZ_CP015029.1"/>
</dbReference>
<evidence type="ECO:0000313" key="2">
    <source>
        <dbReference type="EMBL" id="RPE93767.1"/>
    </source>
</evidence>
<name>A0AAE6X5I9_9PAST</name>
<dbReference type="Proteomes" id="UP000276901">
    <property type="component" value="Unassembled WGS sequence"/>
</dbReference>
<evidence type="ECO:0000313" key="1">
    <source>
        <dbReference type="EMBL" id="QIM64226.1"/>
    </source>
</evidence>
<dbReference type="InterPro" id="IPR019722">
    <property type="entry name" value="HI_0552_fam"/>
</dbReference>
<evidence type="ECO:0000313" key="3">
    <source>
        <dbReference type="Proteomes" id="UP000276901"/>
    </source>
</evidence>
<accession>A0AAE6X5I9</accession>
<dbReference type="EMBL" id="RKQT01000002">
    <property type="protein sequence ID" value="RPE93767.1"/>
    <property type="molecule type" value="Genomic_DNA"/>
</dbReference>
<sequence length="212" mass="25504">MQLSPESCELFDIPFFQFAQLKKYCPEDIPLIKVKYKFAWENWKALHLAVAKQLGYPFAEPHIEKWCNGWQVRAHFFAYYKYEFNQNSAVILSVILNRRRLSVSLDWHSYRAERSQTSLEQYHQWIDNFDRHKYADFDIWHGDESEYADFHSVSELNEKELHIQHNQDFFCIGRNVEKADLANIDAVEFIYQTIQDLLPLYEACHLQKNERN</sequence>
<dbReference type="Proteomes" id="UP000502287">
    <property type="component" value="Chromosome"/>
</dbReference>
<dbReference type="EMBL" id="CP015029">
    <property type="protein sequence ID" value="QIM64226.1"/>
    <property type="molecule type" value="Genomic_DNA"/>
</dbReference>
<organism evidence="1 4">
    <name type="scientific">Frederiksenia canicola</name>
    <dbReference type="NCBI Taxonomy" id="123824"/>
    <lineage>
        <taxon>Bacteria</taxon>
        <taxon>Pseudomonadati</taxon>
        <taxon>Pseudomonadota</taxon>
        <taxon>Gammaproteobacteria</taxon>
        <taxon>Pasteurellales</taxon>
        <taxon>Pasteurellaceae</taxon>
        <taxon>Frederiksenia</taxon>
    </lineage>
</organism>
<protein>
    <submittedName>
        <fullName evidence="2">Glucose-6-phosphate dehydrogenase-like protein</fullName>
    </submittedName>
</protein>
<proteinExistence type="predicted"/>
<dbReference type="AlphaFoldDB" id="A0AAE6X5I9"/>
<dbReference type="KEGG" id="fcl:A4G17_01535"/>
<evidence type="ECO:0000313" key="4">
    <source>
        <dbReference type="Proteomes" id="UP000502287"/>
    </source>
</evidence>
<gene>
    <name evidence="1" type="ORF">A4G17_01535</name>
    <name evidence="2" type="ORF">EDC49_1281</name>
</gene>
<keyword evidence="3" id="KW-1185">Reference proteome</keyword>
<dbReference type="Pfam" id="PF10786">
    <property type="entry name" value="HI_0552"/>
    <property type="match status" value="1"/>
</dbReference>
<reference evidence="1 4" key="1">
    <citation type="submission" date="2016-03" db="EMBL/GenBank/DDBJ databases">
        <authorList>
            <person name="Hansen M.J."/>
            <person name="Bojesen A.M."/>
            <person name="Planet P."/>
        </authorList>
    </citation>
    <scope>NUCLEOTIDE SEQUENCE [LARGE SCALE GENOMIC DNA]</scope>
    <source>
        <strain evidence="1 4">HPA 21</strain>
    </source>
</reference>